<organism evidence="10 11">
    <name type="scientific">Mesotoga infera</name>
    <dbReference type="NCBI Taxonomy" id="1236046"/>
    <lineage>
        <taxon>Bacteria</taxon>
        <taxon>Thermotogati</taxon>
        <taxon>Thermotogota</taxon>
        <taxon>Thermotogae</taxon>
        <taxon>Kosmotogales</taxon>
        <taxon>Kosmotogaceae</taxon>
        <taxon>Mesotoga</taxon>
    </lineage>
</organism>
<dbReference type="PANTHER" id="PTHR33653:SF1">
    <property type="entry name" value="RIBONUCLEASE VAPC2"/>
    <property type="match status" value="1"/>
</dbReference>
<evidence type="ECO:0000256" key="6">
    <source>
        <dbReference type="ARBA" id="ARBA00022842"/>
    </source>
</evidence>
<comment type="cofactor">
    <cofactor evidence="1 8">
        <name>Mg(2+)</name>
        <dbReference type="ChEBI" id="CHEBI:18420"/>
    </cofactor>
</comment>
<dbReference type="GO" id="GO:0090729">
    <property type="term" value="F:toxin activity"/>
    <property type="evidence" value="ECO:0007669"/>
    <property type="project" value="UniProtKB-KW"/>
</dbReference>
<dbReference type="HAMAP" id="MF_00265">
    <property type="entry name" value="VapC_Nob1"/>
    <property type="match status" value="1"/>
</dbReference>
<evidence type="ECO:0000256" key="1">
    <source>
        <dbReference type="ARBA" id="ARBA00001946"/>
    </source>
</evidence>
<dbReference type="InterPro" id="IPR022907">
    <property type="entry name" value="VapC_family"/>
</dbReference>
<dbReference type="Gene3D" id="3.40.50.1010">
    <property type="entry name" value="5'-nuclease"/>
    <property type="match status" value="1"/>
</dbReference>
<dbReference type="EMBL" id="DQBS01000094">
    <property type="protein sequence ID" value="HCO69697.1"/>
    <property type="molecule type" value="Genomic_DNA"/>
</dbReference>
<keyword evidence="6 8" id="KW-0460">Magnesium</keyword>
<sequence length="135" mass="15613">MSDLALLDTDILSMFFRGHSSVVSRMEEYTKDHDKVYLSIITYYEILSGLRHIEATRQIEQFLEFCLFNEVVPITLESASIASTHYAYLRKLGTPLDDMDLLIAGIAIENDMTLVTHNMKHFSRIPGLKLQDWRK</sequence>
<dbReference type="InterPro" id="IPR029060">
    <property type="entry name" value="PIN-like_dom_sf"/>
</dbReference>
<name>A0A3D3TM47_9BACT</name>
<feature type="domain" description="PIN" evidence="9">
    <location>
        <begin position="6"/>
        <end position="126"/>
    </location>
</feature>
<dbReference type="Pfam" id="PF01850">
    <property type="entry name" value="PIN"/>
    <property type="match status" value="1"/>
</dbReference>
<keyword evidence="2 8" id="KW-1277">Toxin-antitoxin system</keyword>
<protein>
    <recommendedName>
        <fullName evidence="8">Ribonuclease VapC</fullName>
        <shortName evidence="8">RNase VapC</shortName>
        <ecNumber evidence="8">3.1.-.-</ecNumber>
    </recommendedName>
    <alternativeName>
        <fullName evidence="8">Toxin VapC</fullName>
    </alternativeName>
</protein>
<dbReference type="EC" id="3.1.-.-" evidence="8"/>
<dbReference type="GO" id="GO:0016787">
    <property type="term" value="F:hydrolase activity"/>
    <property type="evidence" value="ECO:0007669"/>
    <property type="project" value="UniProtKB-KW"/>
</dbReference>
<feature type="binding site" evidence="8">
    <location>
        <position position="100"/>
    </location>
    <ligand>
        <name>Mg(2+)</name>
        <dbReference type="ChEBI" id="CHEBI:18420"/>
    </ligand>
</feature>
<dbReference type="GO" id="GO:0004540">
    <property type="term" value="F:RNA nuclease activity"/>
    <property type="evidence" value="ECO:0007669"/>
    <property type="project" value="InterPro"/>
</dbReference>
<gene>
    <name evidence="8" type="primary">vapC</name>
    <name evidence="10" type="ORF">DIT26_03790</name>
</gene>
<dbReference type="AlphaFoldDB" id="A0A3D3TM47"/>
<comment type="similarity">
    <text evidence="7 8">Belongs to the PINc/VapC protein family.</text>
</comment>
<dbReference type="InterPro" id="IPR050556">
    <property type="entry name" value="Type_II_TA_system_RNase"/>
</dbReference>
<comment type="caution">
    <text evidence="10">The sequence shown here is derived from an EMBL/GenBank/DDBJ whole genome shotgun (WGS) entry which is preliminary data.</text>
</comment>
<evidence type="ECO:0000259" key="9">
    <source>
        <dbReference type="Pfam" id="PF01850"/>
    </source>
</evidence>
<evidence type="ECO:0000256" key="2">
    <source>
        <dbReference type="ARBA" id="ARBA00022649"/>
    </source>
</evidence>
<evidence type="ECO:0000313" key="10">
    <source>
        <dbReference type="EMBL" id="HCO69697.1"/>
    </source>
</evidence>
<evidence type="ECO:0000256" key="5">
    <source>
        <dbReference type="ARBA" id="ARBA00022801"/>
    </source>
</evidence>
<proteinExistence type="inferred from homology"/>
<dbReference type="Proteomes" id="UP000264215">
    <property type="component" value="Unassembled WGS sequence"/>
</dbReference>
<evidence type="ECO:0000256" key="3">
    <source>
        <dbReference type="ARBA" id="ARBA00022722"/>
    </source>
</evidence>
<evidence type="ECO:0000256" key="7">
    <source>
        <dbReference type="ARBA" id="ARBA00038093"/>
    </source>
</evidence>
<accession>A0A3D3TM47</accession>
<evidence type="ECO:0000256" key="8">
    <source>
        <dbReference type="HAMAP-Rule" id="MF_00265"/>
    </source>
</evidence>
<dbReference type="CDD" id="cd18744">
    <property type="entry name" value="PIN_VapC4-5_FitB-like"/>
    <property type="match status" value="1"/>
</dbReference>
<dbReference type="SUPFAM" id="SSF88723">
    <property type="entry name" value="PIN domain-like"/>
    <property type="match status" value="1"/>
</dbReference>
<keyword evidence="8" id="KW-0800">Toxin</keyword>
<evidence type="ECO:0000313" key="11">
    <source>
        <dbReference type="Proteomes" id="UP000264215"/>
    </source>
</evidence>
<feature type="binding site" evidence="8">
    <location>
        <position position="8"/>
    </location>
    <ligand>
        <name>Mg(2+)</name>
        <dbReference type="ChEBI" id="CHEBI:18420"/>
    </ligand>
</feature>
<keyword evidence="5 8" id="KW-0378">Hydrolase</keyword>
<comment type="function">
    <text evidence="8">Toxic component of a toxin-antitoxin (TA) system. An RNase.</text>
</comment>
<dbReference type="PANTHER" id="PTHR33653">
    <property type="entry name" value="RIBONUCLEASE VAPC2"/>
    <property type="match status" value="1"/>
</dbReference>
<dbReference type="InterPro" id="IPR002716">
    <property type="entry name" value="PIN_dom"/>
</dbReference>
<keyword evidence="3 8" id="KW-0540">Nuclease</keyword>
<evidence type="ECO:0000256" key="4">
    <source>
        <dbReference type="ARBA" id="ARBA00022723"/>
    </source>
</evidence>
<reference evidence="10 11" key="1">
    <citation type="journal article" date="2018" name="Nat. Biotechnol.">
        <title>A standardized bacterial taxonomy based on genome phylogeny substantially revises the tree of life.</title>
        <authorList>
            <person name="Parks D.H."/>
            <person name="Chuvochina M."/>
            <person name="Waite D.W."/>
            <person name="Rinke C."/>
            <person name="Skarshewski A."/>
            <person name="Chaumeil P.A."/>
            <person name="Hugenholtz P."/>
        </authorList>
    </citation>
    <scope>NUCLEOTIDE SEQUENCE [LARGE SCALE GENOMIC DNA]</scope>
    <source>
        <strain evidence="10">UBA9905</strain>
    </source>
</reference>
<keyword evidence="4 8" id="KW-0479">Metal-binding</keyword>
<dbReference type="GO" id="GO:0000287">
    <property type="term" value="F:magnesium ion binding"/>
    <property type="evidence" value="ECO:0007669"/>
    <property type="project" value="UniProtKB-UniRule"/>
</dbReference>